<evidence type="ECO:0000313" key="2">
    <source>
        <dbReference type="Proteomes" id="UP000037594"/>
    </source>
</evidence>
<organism evidence="1 2">
    <name type="scientific">Mycolicibacterium conceptionense</name>
    <dbReference type="NCBI Taxonomy" id="451644"/>
    <lineage>
        <taxon>Bacteria</taxon>
        <taxon>Bacillati</taxon>
        <taxon>Actinomycetota</taxon>
        <taxon>Actinomycetes</taxon>
        <taxon>Mycobacteriales</taxon>
        <taxon>Mycobacteriaceae</taxon>
        <taxon>Mycolicibacterium</taxon>
    </lineage>
</organism>
<dbReference type="RefSeq" id="WP_048896511.1">
    <property type="nucleotide sequence ID" value="NZ_LFOD01000064.1"/>
</dbReference>
<dbReference type="Proteomes" id="UP000037594">
    <property type="component" value="Unassembled WGS sequence"/>
</dbReference>
<evidence type="ECO:0000313" key="1">
    <source>
        <dbReference type="EMBL" id="KMV13928.1"/>
    </source>
</evidence>
<reference evidence="1 2" key="1">
    <citation type="submission" date="2015-06" db="EMBL/GenBank/DDBJ databases">
        <title>Genome sequence of Mycobacterium conceptionense strain MLE.</title>
        <authorList>
            <person name="Greninger A.L."/>
            <person name="Cunningham G."/>
            <person name="Chiu C.Y."/>
            <person name="Miller S."/>
        </authorList>
    </citation>
    <scope>NUCLEOTIDE SEQUENCE [LARGE SCALE GENOMIC DNA]</scope>
    <source>
        <strain evidence="1 2">MLE</strain>
    </source>
</reference>
<accession>A0A0J8TX04</accession>
<proteinExistence type="predicted"/>
<dbReference type="AlphaFoldDB" id="A0A0J8TX04"/>
<gene>
    <name evidence="1" type="ORF">ACT17_32625</name>
</gene>
<sequence>MSDPIYIGAGIPDVEGSDEHGPFLRMHISPSHAAHCSACGRQTEVVIARDPDTDNEAWFGLCCDAQGDDLPDDQRFPFGR</sequence>
<dbReference type="PATRIC" id="fig|451644.5.peg.6699"/>
<dbReference type="EMBL" id="LFOD01000064">
    <property type="protein sequence ID" value="KMV13928.1"/>
    <property type="molecule type" value="Genomic_DNA"/>
</dbReference>
<protein>
    <submittedName>
        <fullName evidence="1">Uncharacterized protein</fullName>
    </submittedName>
</protein>
<comment type="caution">
    <text evidence="1">The sequence shown here is derived from an EMBL/GenBank/DDBJ whole genome shotgun (WGS) entry which is preliminary data.</text>
</comment>
<dbReference type="OrthoDB" id="4774489at2"/>
<name>A0A0J8TX04_9MYCO</name>